<feature type="compositionally biased region" description="Basic and acidic residues" evidence="1">
    <location>
        <begin position="125"/>
        <end position="135"/>
    </location>
</feature>
<organism evidence="2 3">
    <name type="scientific">Rhizopogon vinicolor AM-OR11-026</name>
    <dbReference type="NCBI Taxonomy" id="1314800"/>
    <lineage>
        <taxon>Eukaryota</taxon>
        <taxon>Fungi</taxon>
        <taxon>Dikarya</taxon>
        <taxon>Basidiomycota</taxon>
        <taxon>Agaricomycotina</taxon>
        <taxon>Agaricomycetes</taxon>
        <taxon>Agaricomycetidae</taxon>
        <taxon>Boletales</taxon>
        <taxon>Suillineae</taxon>
        <taxon>Rhizopogonaceae</taxon>
        <taxon>Rhizopogon</taxon>
    </lineage>
</organism>
<gene>
    <name evidence="2" type="ORF">K503DRAFT_804994</name>
</gene>
<feature type="region of interest" description="Disordered" evidence="1">
    <location>
        <begin position="120"/>
        <end position="169"/>
    </location>
</feature>
<accession>A0A1B7MJE3</accession>
<feature type="compositionally biased region" description="Low complexity" evidence="1">
    <location>
        <begin position="51"/>
        <end position="70"/>
    </location>
</feature>
<protein>
    <submittedName>
        <fullName evidence="2">Uncharacterized protein</fullName>
    </submittedName>
</protein>
<dbReference type="EMBL" id="KV448933">
    <property type="protein sequence ID" value="OAX32723.1"/>
    <property type="molecule type" value="Genomic_DNA"/>
</dbReference>
<dbReference type="OrthoDB" id="2711260at2759"/>
<sequence>MGPRGKGTACGKNSPAKITCSPSPKVTEAHTNSISNAGSYSHAGPVHTHTSSQAISGQASSSEPSSPPAAYGHSHPSSTRHVWNTLIWFRRHPPPNESIPPQPRPITVYAARPRKFYWKAPRKVHPIDQRPDAGDGHGGANAQTAQSTSTAVQPSTGGPQRPQTQPPSLEEEYDFRNIWENFWMALLCFRRPVASAAMPTS</sequence>
<evidence type="ECO:0000313" key="2">
    <source>
        <dbReference type="EMBL" id="OAX32723.1"/>
    </source>
</evidence>
<feature type="compositionally biased region" description="Polar residues" evidence="1">
    <location>
        <begin position="20"/>
        <end position="39"/>
    </location>
</feature>
<dbReference type="InParanoid" id="A0A1B7MJE3"/>
<feature type="region of interest" description="Disordered" evidence="1">
    <location>
        <begin position="1"/>
        <end position="77"/>
    </location>
</feature>
<keyword evidence="3" id="KW-1185">Reference proteome</keyword>
<evidence type="ECO:0000313" key="3">
    <source>
        <dbReference type="Proteomes" id="UP000092154"/>
    </source>
</evidence>
<dbReference type="AlphaFoldDB" id="A0A1B7MJE3"/>
<reference evidence="2 3" key="1">
    <citation type="submission" date="2016-06" db="EMBL/GenBank/DDBJ databases">
        <title>Comparative genomics of the ectomycorrhizal sister species Rhizopogon vinicolor and Rhizopogon vesiculosus (Basidiomycota: Boletales) reveals a divergence of the mating type B locus.</title>
        <authorList>
            <consortium name="DOE Joint Genome Institute"/>
            <person name="Mujic A.B."/>
            <person name="Kuo A."/>
            <person name="Tritt A."/>
            <person name="Lipzen A."/>
            <person name="Chen C."/>
            <person name="Johnson J."/>
            <person name="Sharma A."/>
            <person name="Barry K."/>
            <person name="Grigoriev I.V."/>
            <person name="Spatafora J.W."/>
        </authorList>
    </citation>
    <scope>NUCLEOTIDE SEQUENCE [LARGE SCALE GENOMIC DNA]</scope>
    <source>
        <strain evidence="2 3">AM-OR11-026</strain>
    </source>
</reference>
<dbReference type="Proteomes" id="UP000092154">
    <property type="component" value="Unassembled WGS sequence"/>
</dbReference>
<feature type="compositionally biased region" description="Low complexity" evidence="1">
    <location>
        <begin position="142"/>
        <end position="168"/>
    </location>
</feature>
<evidence type="ECO:0000256" key="1">
    <source>
        <dbReference type="SAM" id="MobiDB-lite"/>
    </source>
</evidence>
<name>A0A1B7MJE3_9AGAM</name>
<proteinExistence type="predicted"/>